<dbReference type="InterPro" id="IPR000297">
    <property type="entry name" value="PPIase_PpiC"/>
</dbReference>
<comment type="caution">
    <text evidence="13">The sequence shown here is derived from an EMBL/GenBank/DDBJ whole genome shotgun (WGS) entry which is preliminary data.</text>
</comment>
<evidence type="ECO:0000256" key="11">
    <source>
        <dbReference type="PROSITE-ProRule" id="PRU00278"/>
    </source>
</evidence>
<sequence>MALIGKIRQNTLIVLLFIGGGIALFILSEMTSGAGGALGPVMNRMGAVGEREIDRNDFERTASAAFSGGDAFQNRDQLWNFYVNEAVVKNEAEDLGLSVSEEEMTELQYGANPSPVIRRNMTDPNTGQLNTTLLSQIRQDIENNSIDAAIQEGRLNPNFKAIWSYQRREIEASRLQEKMTALMTKAMYAPNWQAQDYANEQFGNRKVAIVKVPFEEVDDTDIEVSDADVQAFIDENRSIFDNPEETRQLTYVTFPVTPTTADTNAIRTLLNQTAADWAKETTEAGDSLFALSNNGTYQSVYQTADRLSPVVADAVMNQIEVGTVFGPYTEGSAMKLLKVIDRVSMPDSAKTRHILRNASTPAQFEEADRVIDSLMNVLQRNRGKFADLAEEFSQDPGSASNGGVYEKVTPGQFVKPFDNVLFRTGTVGNLYKVRTQFGVHLVDIMSRSRSRQLRAKVAYVVEPLIPSSETEDVVMAKAQSFLNGKSTLAEMKAAAESMGLEVKTSAPLPVSNYTLADLGSGQDVKDMMCWAFSADKGDVSPVVYSFTDQQLFYQNNHVVIALADVLPEGLPSAASVKDALQDQVSNRVKGQKLAGMLAGSDIEKIAAQYEVTVDSISSNPTLQSLPRIGQEPKVIAAAAIVATGNTSEPIVGRNGVYFVKPLSDASAGTSGNLPAARSQINTTVRAQNGNVLLPALRAGTDVADERAAADCQ</sequence>
<keyword evidence="11" id="KW-0697">Rotamase</keyword>
<keyword evidence="6" id="KW-0472">Membrane</keyword>
<protein>
    <recommendedName>
        <fullName evidence="9">Periplasmic chaperone PpiD</fullName>
    </recommendedName>
    <alternativeName>
        <fullName evidence="10">Periplasmic folding chaperone</fullName>
    </alternativeName>
</protein>
<evidence type="ECO:0000313" key="14">
    <source>
        <dbReference type="Proteomes" id="UP000321907"/>
    </source>
</evidence>
<organism evidence="13 14">
    <name type="scientific">Neolewinella aurantiaca</name>
    <dbReference type="NCBI Taxonomy" id="2602767"/>
    <lineage>
        <taxon>Bacteria</taxon>
        <taxon>Pseudomonadati</taxon>
        <taxon>Bacteroidota</taxon>
        <taxon>Saprospiria</taxon>
        <taxon>Saprospirales</taxon>
        <taxon>Lewinellaceae</taxon>
        <taxon>Neolewinella</taxon>
    </lineage>
</organism>
<dbReference type="InterPro" id="IPR052029">
    <property type="entry name" value="PpiD_chaperone"/>
</dbReference>
<dbReference type="RefSeq" id="WP_147932695.1">
    <property type="nucleotide sequence ID" value="NZ_VOXD01000048.1"/>
</dbReference>
<evidence type="ECO:0000256" key="6">
    <source>
        <dbReference type="ARBA" id="ARBA00023136"/>
    </source>
</evidence>
<comment type="similarity">
    <text evidence="8">Belongs to the PpiD chaperone family.</text>
</comment>
<dbReference type="AlphaFoldDB" id="A0A5C7F6N1"/>
<evidence type="ECO:0000256" key="7">
    <source>
        <dbReference type="ARBA" id="ARBA00023186"/>
    </source>
</evidence>
<dbReference type="PANTHER" id="PTHR47529:SF1">
    <property type="entry name" value="PERIPLASMIC CHAPERONE PPID"/>
    <property type="match status" value="1"/>
</dbReference>
<feature type="domain" description="PpiC" evidence="12">
    <location>
        <begin position="346"/>
        <end position="446"/>
    </location>
</feature>
<evidence type="ECO:0000256" key="5">
    <source>
        <dbReference type="ARBA" id="ARBA00022989"/>
    </source>
</evidence>
<keyword evidence="2" id="KW-1003">Cell membrane</keyword>
<evidence type="ECO:0000256" key="1">
    <source>
        <dbReference type="ARBA" id="ARBA00004382"/>
    </source>
</evidence>
<keyword evidence="4" id="KW-0812">Transmembrane</keyword>
<keyword evidence="7" id="KW-0143">Chaperone</keyword>
<proteinExistence type="inferred from homology"/>
<dbReference type="PANTHER" id="PTHR47529">
    <property type="entry name" value="PEPTIDYL-PROLYL CIS-TRANS ISOMERASE D"/>
    <property type="match status" value="1"/>
</dbReference>
<accession>A0A5C7F6N1</accession>
<keyword evidence="5" id="KW-1133">Transmembrane helix</keyword>
<dbReference type="InterPro" id="IPR046357">
    <property type="entry name" value="PPIase_dom_sf"/>
</dbReference>
<dbReference type="SUPFAM" id="SSF109998">
    <property type="entry name" value="Triger factor/SurA peptide-binding domain-like"/>
    <property type="match status" value="1"/>
</dbReference>
<evidence type="ECO:0000256" key="9">
    <source>
        <dbReference type="ARBA" id="ARBA00040743"/>
    </source>
</evidence>
<evidence type="ECO:0000256" key="10">
    <source>
        <dbReference type="ARBA" id="ARBA00042775"/>
    </source>
</evidence>
<evidence type="ECO:0000259" key="12">
    <source>
        <dbReference type="PROSITE" id="PS50198"/>
    </source>
</evidence>
<dbReference type="InterPro" id="IPR027304">
    <property type="entry name" value="Trigger_fact/SurA_dom_sf"/>
</dbReference>
<evidence type="ECO:0000256" key="2">
    <source>
        <dbReference type="ARBA" id="ARBA00022475"/>
    </source>
</evidence>
<dbReference type="SUPFAM" id="SSF54534">
    <property type="entry name" value="FKBP-like"/>
    <property type="match status" value="1"/>
</dbReference>
<dbReference type="Proteomes" id="UP000321907">
    <property type="component" value="Unassembled WGS sequence"/>
</dbReference>
<keyword evidence="11" id="KW-0413">Isomerase</keyword>
<evidence type="ECO:0000256" key="4">
    <source>
        <dbReference type="ARBA" id="ARBA00022692"/>
    </source>
</evidence>
<dbReference type="GO" id="GO:0005886">
    <property type="term" value="C:plasma membrane"/>
    <property type="evidence" value="ECO:0007669"/>
    <property type="project" value="UniProtKB-SubCell"/>
</dbReference>
<evidence type="ECO:0000256" key="8">
    <source>
        <dbReference type="ARBA" id="ARBA00038408"/>
    </source>
</evidence>
<dbReference type="EMBL" id="VOXD01000048">
    <property type="protein sequence ID" value="TXF85230.1"/>
    <property type="molecule type" value="Genomic_DNA"/>
</dbReference>
<keyword evidence="14" id="KW-1185">Reference proteome</keyword>
<dbReference type="Pfam" id="PF13623">
    <property type="entry name" value="SurA_N_2"/>
    <property type="match status" value="1"/>
</dbReference>
<evidence type="ECO:0000313" key="13">
    <source>
        <dbReference type="EMBL" id="TXF85230.1"/>
    </source>
</evidence>
<keyword evidence="3" id="KW-0997">Cell inner membrane</keyword>
<gene>
    <name evidence="13" type="ORF">FUA23_20730</name>
</gene>
<dbReference type="GO" id="GO:0003755">
    <property type="term" value="F:peptidyl-prolyl cis-trans isomerase activity"/>
    <property type="evidence" value="ECO:0007669"/>
    <property type="project" value="UniProtKB-KW"/>
</dbReference>
<dbReference type="Pfam" id="PF13616">
    <property type="entry name" value="Rotamase_3"/>
    <property type="match status" value="1"/>
</dbReference>
<reference evidence="13 14" key="1">
    <citation type="submission" date="2019-08" db="EMBL/GenBank/DDBJ databases">
        <title>Lewinella sp. strain SSH13 Genome sequencing and assembly.</title>
        <authorList>
            <person name="Kim I."/>
        </authorList>
    </citation>
    <scope>NUCLEOTIDE SEQUENCE [LARGE SCALE GENOMIC DNA]</scope>
    <source>
        <strain evidence="13 14">SSH13</strain>
    </source>
</reference>
<dbReference type="Gene3D" id="3.10.50.40">
    <property type="match status" value="1"/>
</dbReference>
<dbReference type="PROSITE" id="PS50198">
    <property type="entry name" value="PPIC_PPIASE_2"/>
    <property type="match status" value="1"/>
</dbReference>
<evidence type="ECO:0000256" key="3">
    <source>
        <dbReference type="ARBA" id="ARBA00022519"/>
    </source>
</evidence>
<name>A0A5C7F6N1_9BACT</name>
<dbReference type="OrthoDB" id="9812372at2"/>
<comment type="subcellular location">
    <subcellularLocation>
        <location evidence="1">Cell inner membrane</location>
        <topology evidence="1">Single-pass type II membrane protein</topology>
        <orientation evidence="1">Periplasmic side</orientation>
    </subcellularLocation>
</comment>